<gene>
    <name evidence="4" type="ORF">Pla133_40840</name>
</gene>
<dbReference type="InterPro" id="IPR050698">
    <property type="entry name" value="MBL"/>
</dbReference>
<dbReference type="Pfam" id="PF00753">
    <property type="entry name" value="Lactamase_B"/>
    <property type="match status" value="1"/>
</dbReference>
<dbReference type="Gene3D" id="3.60.15.10">
    <property type="entry name" value="Ribonuclease Z/Hydroxyacylglutathione hydrolase-like"/>
    <property type="match status" value="1"/>
</dbReference>
<dbReference type="InterPro" id="IPR001279">
    <property type="entry name" value="Metallo-B-lactamas"/>
</dbReference>
<accession>A0A518BPS3</accession>
<dbReference type="GO" id="GO:0004521">
    <property type="term" value="F:RNA endonuclease activity"/>
    <property type="evidence" value="ECO:0007669"/>
    <property type="project" value="TreeGrafter"/>
</dbReference>
<evidence type="ECO:0000259" key="3">
    <source>
        <dbReference type="SMART" id="SM01027"/>
    </source>
</evidence>
<keyword evidence="1 4" id="KW-0378">Hydrolase</keyword>
<dbReference type="PANTHER" id="PTHR11203">
    <property type="entry name" value="CLEAVAGE AND POLYADENYLATION SPECIFICITY FACTOR FAMILY MEMBER"/>
    <property type="match status" value="1"/>
</dbReference>
<protein>
    <submittedName>
        <fullName evidence="4">Ribonuclease</fullName>
        <ecNumber evidence="4">3.1.-.-</ecNumber>
    </submittedName>
</protein>
<dbReference type="EMBL" id="CP036287">
    <property type="protein sequence ID" value="QDU68969.1"/>
    <property type="molecule type" value="Genomic_DNA"/>
</dbReference>
<dbReference type="SMART" id="SM00849">
    <property type="entry name" value="Lactamase_B"/>
    <property type="match status" value="1"/>
</dbReference>
<dbReference type="AlphaFoldDB" id="A0A518BPS3"/>
<dbReference type="KEGG" id="pbap:Pla133_40840"/>
<dbReference type="Pfam" id="PF10996">
    <property type="entry name" value="Beta-Casp"/>
    <property type="match status" value="1"/>
</dbReference>
<organism evidence="4 5">
    <name type="scientific">Engelhardtia mirabilis</name>
    <dbReference type="NCBI Taxonomy" id="2528011"/>
    <lineage>
        <taxon>Bacteria</taxon>
        <taxon>Pseudomonadati</taxon>
        <taxon>Planctomycetota</taxon>
        <taxon>Planctomycetia</taxon>
        <taxon>Planctomycetia incertae sedis</taxon>
        <taxon>Engelhardtia</taxon>
    </lineage>
</organism>
<dbReference type="GO" id="GO:0016787">
    <property type="term" value="F:hydrolase activity"/>
    <property type="evidence" value="ECO:0007669"/>
    <property type="project" value="UniProtKB-KW"/>
</dbReference>
<dbReference type="Proteomes" id="UP000316921">
    <property type="component" value="Chromosome"/>
</dbReference>
<dbReference type="SUPFAM" id="SSF56281">
    <property type="entry name" value="Metallo-hydrolase/oxidoreductase"/>
    <property type="match status" value="1"/>
</dbReference>
<evidence type="ECO:0000259" key="2">
    <source>
        <dbReference type="SMART" id="SM00849"/>
    </source>
</evidence>
<dbReference type="EC" id="3.1.-.-" evidence="4"/>
<feature type="domain" description="Beta-Casp" evidence="3">
    <location>
        <begin position="246"/>
        <end position="365"/>
    </location>
</feature>
<dbReference type="RefSeq" id="WP_145068446.1">
    <property type="nucleotide sequence ID" value="NZ_CP036287.1"/>
</dbReference>
<dbReference type="InterPro" id="IPR022712">
    <property type="entry name" value="Beta_Casp"/>
</dbReference>
<dbReference type="PANTHER" id="PTHR11203:SF37">
    <property type="entry name" value="INTEGRATOR COMPLEX SUBUNIT 11"/>
    <property type="match status" value="1"/>
</dbReference>
<sequence>MQVTFLGAAGCVTGSRFLVEGGGTRVLVDCGLFQGYKVLRERNWRGLPLDPASLDGVLLTHAHVDHSGFLPALVRDGFEGPILATAATRDLCGILLPDSARIQEDDAERANRKGYSKHHPALPLYTVADAERVDRHFQIVERGRDLSVGGLTVRFSQAGHILGACSVRVDDGSTSVLFSGDLGRDHDLLMRPPGAPQEADHVVMESTYGDRLHEDVDVLEALADPLRRCIERGGVALVPAFAVGRTQALLFALHKLFESGSLPRVPVHVDSPMARKVTSVYERHVDEHRMDASLCEAVCSLADFARSVEESKALDRPGAPRIVLSAAGMLTGGRVLHHLKAFGPRAENLILLPGFMAPGTRGADLAAGAREVKVHGERLPINAEVLQFSMLSAHADQAELLAWLGRSPRPPAGVILVHGEPASLDTLRQRVAQDLKLPAHVADQGETLELSAS</sequence>
<dbReference type="InterPro" id="IPR011108">
    <property type="entry name" value="RMMBL"/>
</dbReference>
<dbReference type="Pfam" id="PF07521">
    <property type="entry name" value="RMMBL"/>
    <property type="match status" value="1"/>
</dbReference>
<proteinExistence type="predicted"/>
<feature type="domain" description="Metallo-beta-lactamase" evidence="2">
    <location>
        <begin position="13"/>
        <end position="222"/>
    </location>
</feature>
<keyword evidence="5" id="KW-1185">Reference proteome</keyword>
<evidence type="ECO:0000313" key="5">
    <source>
        <dbReference type="Proteomes" id="UP000316921"/>
    </source>
</evidence>
<dbReference type="InterPro" id="IPR036866">
    <property type="entry name" value="RibonucZ/Hydroxyglut_hydro"/>
</dbReference>
<name>A0A518BPS3_9BACT</name>
<reference evidence="4 5" key="1">
    <citation type="submission" date="2019-02" db="EMBL/GenBank/DDBJ databases">
        <title>Deep-cultivation of Planctomycetes and their phenomic and genomic characterization uncovers novel biology.</title>
        <authorList>
            <person name="Wiegand S."/>
            <person name="Jogler M."/>
            <person name="Boedeker C."/>
            <person name="Pinto D."/>
            <person name="Vollmers J."/>
            <person name="Rivas-Marin E."/>
            <person name="Kohn T."/>
            <person name="Peeters S.H."/>
            <person name="Heuer A."/>
            <person name="Rast P."/>
            <person name="Oberbeckmann S."/>
            <person name="Bunk B."/>
            <person name="Jeske O."/>
            <person name="Meyerdierks A."/>
            <person name="Storesund J.E."/>
            <person name="Kallscheuer N."/>
            <person name="Luecker S."/>
            <person name="Lage O.M."/>
            <person name="Pohl T."/>
            <person name="Merkel B.J."/>
            <person name="Hornburger P."/>
            <person name="Mueller R.-W."/>
            <person name="Bruemmer F."/>
            <person name="Labrenz M."/>
            <person name="Spormann A.M."/>
            <person name="Op den Camp H."/>
            <person name="Overmann J."/>
            <person name="Amann R."/>
            <person name="Jetten M.S.M."/>
            <person name="Mascher T."/>
            <person name="Medema M.H."/>
            <person name="Devos D.P."/>
            <person name="Kaster A.-K."/>
            <person name="Ovreas L."/>
            <person name="Rohde M."/>
            <person name="Galperin M.Y."/>
            <person name="Jogler C."/>
        </authorList>
    </citation>
    <scope>NUCLEOTIDE SEQUENCE [LARGE SCALE GENOMIC DNA]</scope>
    <source>
        <strain evidence="4 5">Pla133</strain>
    </source>
</reference>
<dbReference type="CDD" id="cd16295">
    <property type="entry name" value="TTHA0252-CPSF-like_MBL-fold"/>
    <property type="match status" value="1"/>
</dbReference>
<evidence type="ECO:0000313" key="4">
    <source>
        <dbReference type="EMBL" id="QDU68969.1"/>
    </source>
</evidence>
<dbReference type="Gene3D" id="3.40.50.10890">
    <property type="match status" value="1"/>
</dbReference>
<evidence type="ECO:0000256" key="1">
    <source>
        <dbReference type="ARBA" id="ARBA00022801"/>
    </source>
</evidence>
<dbReference type="SMART" id="SM01027">
    <property type="entry name" value="Beta-Casp"/>
    <property type="match status" value="1"/>
</dbReference>